<comment type="caution">
    <text evidence="6">The sequence shown here is derived from an EMBL/GenBank/DDBJ whole genome shotgun (WGS) entry which is preliminary data.</text>
</comment>
<dbReference type="GO" id="GO:0032991">
    <property type="term" value="C:protein-containing complex"/>
    <property type="evidence" value="ECO:0007669"/>
    <property type="project" value="UniProtKB-ARBA"/>
</dbReference>
<dbReference type="InterPro" id="IPR003961">
    <property type="entry name" value="FN3_dom"/>
</dbReference>
<dbReference type="PANTHER" id="PTHR14905:SF7">
    <property type="entry name" value="VON WILLEBRAND FACTOR A DOMAIN-CONTAINING PROTEIN 7"/>
    <property type="match status" value="1"/>
</dbReference>
<dbReference type="InterPro" id="IPR013783">
    <property type="entry name" value="Ig-like_fold"/>
</dbReference>
<dbReference type="Pfam" id="PF25107">
    <property type="entry name" value="VWA7_N"/>
    <property type="match status" value="1"/>
</dbReference>
<dbReference type="SUPFAM" id="SSF53300">
    <property type="entry name" value="vWA-like"/>
    <property type="match status" value="1"/>
</dbReference>
<dbReference type="InterPro" id="IPR056475">
    <property type="entry name" value="GBD_Hemicentin/VWA7"/>
</dbReference>
<dbReference type="InterPro" id="IPR036465">
    <property type="entry name" value="vWFA_dom_sf"/>
</dbReference>
<dbReference type="InterPro" id="IPR052577">
    <property type="entry name" value="VWA7"/>
</dbReference>
<gene>
    <name evidence="6" type="ORF">O3P69_013769</name>
</gene>
<sequence>MVPDELHHMTTVQFHSHRHRAKLRPAAFYHQASEKMHLSLVAVFVLAAILQPINAFLPTSLNYSDPKLEPFFCPEHMSGITWDHKAITREALRREVRRFLLETVSTTNQTLTIPEDASLVEIFSAYYGPIASPIRFIKAVNSITWSNAMTEAAGHLRFQTAYHMDGESLLEGHMLLQGRYHELVSTIAVDEAYTFARQLLGTSLNSIQDFYSQTTWVELGRDGVLEGLGLPGSDLGEVAGPSDPTCTDCASTTGECRDNVIPGSLLSSGYYEYDAFGAADFIVHKPKDAGKCSHGSVMDSSVTKAATGGINKETSSPCFSPHHHLHQQAVEAAISASELYLSHLRDSIGDEHFHNLLDLYPGSALSIIIDTTGSMTYEIAAVKEQSRLIVEKTHPELYVLVPYADPGYGPVTETSNSAEFLEELDKLEAFGGCCCLEEKFWHGLQLALAYTPDYSNIYCFTDAGANDAELMESVLALAISKHCKVTIVHSNNERSKASEETQASDCVGYEVSGVEEYKQLAILTGGTFVEIDKFDVDDVLGIMNEGVQENEVTLRVLDKVVGRQNLSFPVDDSISLFGVVLSGDIQHAVLSHSAGISYNLMNQETLEGSERVEIVSYTTSFKSIRFNNQSIGEWTLKLDGESSEFTVAVTAISSLSFLAEFCELELSPPRPGYRVVLGYPISALQYYIEVTLIGYVETQVQSVSGITFVTEKGEAKSQTKYHGPVDDHFYVLSEPFPSEPCYVQVDGVLHSGQTFSRIFPTMVTSVQCSVELVVDKSVMAAHAGQKATAYFIVENYGPDATFDLFATDEKKFVSHWSPKTSSIPHMGSINVTVVYGVPESAVAGHVSTVTLTAKSRLHKHNVNSAISHFYVLPNVTDENPPTCITNDMTNCEDYNTAETCAGGWWSAKVTLQDNELGMNKIYSRPADNLTVDVFSEGSTHPINATFTGSCCVRKAEVIGRDKLGNTGKCEWDLGSFTGLVLEFVVDAVGESWVYLRWNVSEVRDDFDRYSILIDEDYTDNSRCPNLVCYRNVTYVEPCTLHTFTLTPHYKSNDGAETKGSSQYTDAVTLGPAPLPPTNPSIDYTSDTTTSLSWTPPSNLACLDHYQVCFKMFASAEKWCESSSNNSIVLKRLQPCTLYHINITSVSISNQLSEDALFFDTNTDDAAPGAPQNLKINNQTEHWVSLSWDSPLERATCVDRWMISIHGNETRYQEVEILADNYATVSDLKACTKYTFFVSAVSPKGAQGSTETVKTVMEETEPTAVTSVKATALNASSVEVVWVPAIKEECVHHYLVCITHLTSLVQECHNDTDLQQTFTGLEACVDYEITVTPVSPSGNLGSFTYDLARTTDLRPSPPTNLKVTDTNAHSALVTFGPPSEHPLCVIQYDIEVEEMGSVKSIKILSASVFLQQLLSGLNACTDHEVRISAVTPSGLASEKANVNFTTSEDTPSAPRALTHTTVSVDQIELHWFAPLTNRLCVDIYKVSWTSASDSGNMDYTPSGHPPEVKMTVSGLESCSSYTFTVVAVTPLGDEGSPITHTVSTSC</sequence>
<dbReference type="Pfam" id="PF00041">
    <property type="entry name" value="fn3"/>
    <property type="match status" value="3"/>
</dbReference>
<dbReference type="InterPro" id="IPR036116">
    <property type="entry name" value="FN3_sf"/>
</dbReference>
<feature type="domain" description="Fibronectin type-III" evidence="5">
    <location>
        <begin position="1452"/>
        <end position="1545"/>
    </location>
</feature>
<dbReference type="Pfam" id="PF25106">
    <property type="entry name" value="VWA_4"/>
    <property type="match status" value="1"/>
</dbReference>
<comment type="subcellular location">
    <subcellularLocation>
        <location evidence="1">Secreted</location>
    </subcellularLocation>
</comment>
<evidence type="ECO:0000259" key="5">
    <source>
        <dbReference type="PROSITE" id="PS50853"/>
    </source>
</evidence>
<evidence type="ECO:0000256" key="2">
    <source>
        <dbReference type="ARBA" id="ARBA00022525"/>
    </source>
</evidence>
<accession>A0AAW0SQE2</accession>
<dbReference type="InterPro" id="IPR056862">
    <property type="entry name" value="VWA7_N"/>
</dbReference>
<feature type="domain" description="Fibronectin type-III" evidence="5">
    <location>
        <begin position="1263"/>
        <end position="1353"/>
    </location>
</feature>
<dbReference type="Gene3D" id="3.40.50.410">
    <property type="entry name" value="von Willebrand factor, type A domain"/>
    <property type="match status" value="1"/>
</dbReference>
<evidence type="ECO:0000313" key="6">
    <source>
        <dbReference type="EMBL" id="KAK8377358.1"/>
    </source>
</evidence>
<evidence type="ECO:0000256" key="4">
    <source>
        <dbReference type="ARBA" id="ARBA00023180"/>
    </source>
</evidence>
<keyword evidence="2" id="KW-0964">Secreted</keyword>
<evidence type="ECO:0000256" key="1">
    <source>
        <dbReference type="ARBA" id="ARBA00004613"/>
    </source>
</evidence>
<keyword evidence="7" id="KW-1185">Reference proteome</keyword>
<keyword evidence="3" id="KW-0732">Signal</keyword>
<dbReference type="Pfam" id="PF23560">
    <property type="entry name" value="GBD_Hemicentin"/>
    <property type="match status" value="1"/>
</dbReference>
<dbReference type="InterPro" id="IPR057615">
    <property type="entry name" value="Ig_VWA7"/>
</dbReference>
<dbReference type="PROSITE" id="PS50853">
    <property type="entry name" value="FN3"/>
    <property type="match status" value="5"/>
</dbReference>
<feature type="domain" description="Fibronectin type-III" evidence="5">
    <location>
        <begin position="1075"/>
        <end position="1165"/>
    </location>
</feature>
<keyword evidence="4" id="KW-0325">Glycoprotein</keyword>
<dbReference type="Pfam" id="PF23619">
    <property type="entry name" value="Ig_VWA7"/>
    <property type="match status" value="1"/>
</dbReference>
<proteinExistence type="predicted"/>
<dbReference type="Gene3D" id="2.60.40.10">
    <property type="entry name" value="Immunoglobulins"/>
    <property type="match status" value="5"/>
</dbReference>
<feature type="domain" description="Fibronectin type-III" evidence="5">
    <location>
        <begin position="1169"/>
        <end position="1262"/>
    </location>
</feature>
<evidence type="ECO:0000313" key="7">
    <source>
        <dbReference type="Proteomes" id="UP001487740"/>
    </source>
</evidence>
<dbReference type="Proteomes" id="UP001487740">
    <property type="component" value="Unassembled WGS sequence"/>
</dbReference>
<feature type="domain" description="Fibronectin type-III" evidence="5">
    <location>
        <begin position="1356"/>
        <end position="1448"/>
    </location>
</feature>
<dbReference type="InterPro" id="IPR056861">
    <property type="entry name" value="HMCN1-like_VWA"/>
</dbReference>
<dbReference type="CDD" id="cd00063">
    <property type="entry name" value="FN3"/>
    <property type="match status" value="5"/>
</dbReference>
<evidence type="ECO:0000256" key="3">
    <source>
        <dbReference type="ARBA" id="ARBA00022729"/>
    </source>
</evidence>
<name>A0AAW0SQE2_SCYPA</name>
<dbReference type="EMBL" id="JARAKH010000047">
    <property type="protein sequence ID" value="KAK8377358.1"/>
    <property type="molecule type" value="Genomic_DNA"/>
</dbReference>
<dbReference type="PANTHER" id="PTHR14905">
    <property type="entry name" value="NG37"/>
    <property type="match status" value="1"/>
</dbReference>
<dbReference type="SUPFAM" id="SSF49265">
    <property type="entry name" value="Fibronectin type III"/>
    <property type="match status" value="3"/>
</dbReference>
<dbReference type="GO" id="GO:0005576">
    <property type="term" value="C:extracellular region"/>
    <property type="evidence" value="ECO:0007669"/>
    <property type="project" value="UniProtKB-SubCell"/>
</dbReference>
<reference evidence="6 7" key="1">
    <citation type="submission" date="2023-03" db="EMBL/GenBank/DDBJ databases">
        <title>High-quality genome of Scylla paramamosain provides insights in environmental adaptation.</title>
        <authorList>
            <person name="Zhang L."/>
        </authorList>
    </citation>
    <scope>NUCLEOTIDE SEQUENCE [LARGE SCALE GENOMIC DNA]</scope>
    <source>
        <strain evidence="6">LZ_2023a</strain>
        <tissue evidence="6">Muscle</tissue>
    </source>
</reference>
<protein>
    <recommendedName>
        <fullName evidence="5">Fibronectin type-III domain-containing protein</fullName>
    </recommendedName>
</protein>
<organism evidence="6 7">
    <name type="scientific">Scylla paramamosain</name>
    <name type="common">Mud crab</name>
    <dbReference type="NCBI Taxonomy" id="85552"/>
    <lineage>
        <taxon>Eukaryota</taxon>
        <taxon>Metazoa</taxon>
        <taxon>Ecdysozoa</taxon>
        <taxon>Arthropoda</taxon>
        <taxon>Crustacea</taxon>
        <taxon>Multicrustacea</taxon>
        <taxon>Malacostraca</taxon>
        <taxon>Eumalacostraca</taxon>
        <taxon>Eucarida</taxon>
        <taxon>Decapoda</taxon>
        <taxon>Pleocyemata</taxon>
        <taxon>Brachyura</taxon>
        <taxon>Eubrachyura</taxon>
        <taxon>Portunoidea</taxon>
        <taxon>Portunidae</taxon>
        <taxon>Portuninae</taxon>
        <taxon>Scylla</taxon>
    </lineage>
</organism>
<dbReference type="SMART" id="SM00060">
    <property type="entry name" value="FN3"/>
    <property type="match status" value="6"/>
</dbReference>